<evidence type="ECO:0000313" key="7">
    <source>
        <dbReference type="EMBL" id="KHK64803.1"/>
    </source>
</evidence>
<keyword evidence="3 4" id="KW-0408">Iron</keyword>
<protein>
    <submittedName>
        <fullName evidence="7">Cytochrome C biogenesis protein DsbD</fullName>
    </submittedName>
</protein>
<dbReference type="Proteomes" id="UP000030949">
    <property type="component" value="Unassembled WGS sequence"/>
</dbReference>
<feature type="signal peptide" evidence="5">
    <location>
        <begin position="1"/>
        <end position="23"/>
    </location>
</feature>
<sequence>MERHSFTPSISALLLLIPACALAAPDPPRQAQLQHLLDQDCGACHGLRMTGGLGPPLTREALTGKSRDSLIATVTLGRPGSAMPGWAPLLGPDDIRWLVDRLLQGKPAS</sequence>
<dbReference type="GO" id="GO:0009055">
    <property type="term" value="F:electron transfer activity"/>
    <property type="evidence" value="ECO:0007669"/>
    <property type="project" value="InterPro"/>
</dbReference>
<gene>
    <name evidence="7" type="ORF">JZ00_10845</name>
</gene>
<dbReference type="GO" id="GO:0020037">
    <property type="term" value="F:heme binding"/>
    <property type="evidence" value="ECO:0007669"/>
    <property type="project" value="InterPro"/>
</dbReference>
<organism evidence="7 8">
    <name type="scientific">Pseudomonas frederiksbergensis</name>
    <dbReference type="NCBI Taxonomy" id="104087"/>
    <lineage>
        <taxon>Bacteria</taxon>
        <taxon>Pseudomonadati</taxon>
        <taxon>Pseudomonadota</taxon>
        <taxon>Gammaproteobacteria</taxon>
        <taxon>Pseudomonadales</taxon>
        <taxon>Pseudomonadaceae</taxon>
        <taxon>Pseudomonas</taxon>
    </lineage>
</organism>
<dbReference type="InterPro" id="IPR036909">
    <property type="entry name" value="Cyt_c-like_dom_sf"/>
</dbReference>
<dbReference type="EMBL" id="JQGJ01000005">
    <property type="protein sequence ID" value="KHK64803.1"/>
    <property type="molecule type" value="Genomic_DNA"/>
</dbReference>
<evidence type="ECO:0000256" key="4">
    <source>
        <dbReference type="PROSITE-ProRule" id="PRU00433"/>
    </source>
</evidence>
<evidence type="ECO:0000256" key="1">
    <source>
        <dbReference type="ARBA" id="ARBA00022617"/>
    </source>
</evidence>
<name>A0A0B1Z616_9PSED</name>
<dbReference type="Pfam" id="PF13442">
    <property type="entry name" value="Cytochrome_CBB3"/>
    <property type="match status" value="1"/>
</dbReference>
<evidence type="ECO:0000256" key="2">
    <source>
        <dbReference type="ARBA" id="ARBA00022723"/>
    </source>
</evidence>
<comment type="caution">
    <text evidence="7">The sequence shown here is derived from an EMBL/GenBank/DDBJ whole genome shotgun (WGS) entry which is preliminary data.</text>
</comment>
<keyword evidence="5" id="KW-0732">Signal</keyword>
<proteinExistence type="predicted"/>
<keyword evidence="1 4" id="KW-0349">Heme</keyword>
<dbReference type="RefSeq" id="WP_039591177.1">
    <property type="nucleotide sequence ID" value="NZ_CP142104.1"/>
</dbReference>
<reference evidence="8" key="1">
    <citation type="submission" date="2015-03" db="EMBL/GenBank/DDBJ databases">
        <title>Pseudomonas frederiksbergensis hydrocarbon degrader.</title>
        <authorList>
            <person name="Brown L.M."/>
            <person name="Ruiz O.N."/>
            <person name="Mueller S."/>
            <person name="Gunasekera T.S."/>
        </authorList>
    </citation>
    <scope>NUCLEOTIDE SEQUENCE [LARGE SCALE GENOMIC DNA]</scope>
    <source>
        <strain evidence="8">SI8</strain>
    </source>
</reference>
<feature type="chain" id="PRO_5002085379" evidence="5">
    <location>
        <begin position="24"/>
        <end position="109"/>
    </location>
</feature>
<dbReference type="SUPFAM" id="SSF46626">
    <property type="entry name" value="Cytochrome c"/>
    <property type="match status" value="1"/>
</dbReference>
<keyword evidence="2 4" id="KW-0479">Metal-binding</keyword>
<accession>A0A0B1Z616</accession>
<evidence type="ECO:0000259" key="6">
    <source>
        <dbReference type="PROSITE" id="PS51007"/>
    </source>
</evidence>
<dbReference type="PROSITE" id="PS51007">
    <property type="entry name" value="CYTC"/>
    <property type="match status" value="1"/>
</dbReference>
<evidence type="ECO:0000256" key="3">
    <source>
        <dbReference type="ARBA" id="ARBA00023004"/>
    </source>
</evidence>
<dbReference type="AlphaFoldDB" id="A0A0B1Z616"/>
<dbReference type="OrthoDB" id="8689082at2"/>
<feature type="domain" description="Cytochrome c" evidence="6">
    <location>
        <begin position="28"/>
        <end position="106"/>
    </location>
</feature>
<dbReference type="Gene3D" id="1.10.760.10">
    <property type="entry name" value="Cytochrome c-like domain"/>
    <property type="match status" value="1"/>
</dbReference>
<dbReference type="GO" id="GO:0046872">
    <property type="term" value="F:metal ion binding"/>
    <property type="evidence" value="ECO:0007669"/>
    <property type="project" value="UniProtKB-KW"/>
</dbReference>
<evidence type="ECO:0000313" key="8">
    <source>
        <dbReference type="Proteomes" id="UP000030949"/>
    </source>
</evidence>
<evidence type="ECO:0000256" key="5">
    <source>
        <dbReference type="SAM" id="SignalP"/>
    </source>
</evidence>
<dbReference type="InterPro" id="IPR009056">
    <property type="entry name" value="Cyt_c-like_dom"/>
</dbReference>